<evidence type="ECO:0000256" key="3">
    <source>
        <dbReference type="ARBA" id="ARBA00022806"/>
    </source>
</evidence>
<evidence type="ECO:0000313" key="6">
    <source>
        <dbReference type="EMBL" id="CAH2327818.1"/>
    </source>
</evidence>
<keyword evidence="1" id="KW-0547">Nucleotide-binding</keyword>
<feature type="domain" description="Helicase C-terminal" evidence="5">
    <location>
        <begin position="1"/>
        <end position="87"/>
    </location>
</feature>
<dbReference type="InterPro" id="IPR050079">
    <property type="entry name" value="DEAD_box_RNA_helicase"/>
</dbReference>
<keyword evidence="4" id="KW-0067">ATP-binding</keyword>
<evidence type="ECO:0000256" key="1">
    <source>
        <dbReference type="ARBA" id="ARBA00022741"/>
    </source>
</evidence>
<keyword evidence="3 6" id="KW-0347">Helicase</keyword>
<dbReference type="GO" id="GO:0003724">
    <property type="term" value="F:RNA helicase activity"/>
    <property type="evidence" value="ECO:0007669"/>
    <property type="project" value="TreeGrafter"/>
</dbReference>
<dbReference type="Proteomes" id="UP001295444">
    <property type="component" value="Chromosome 13"/>
</dbReference>
<reference evidence="6" key="1">
    <citation type="submission" date="2022-03" db="EMBL/GenBank/DDBJ databases">
        <authorList>
            <person name="Alioto T."/>
            <person name="Alioto T."/>
            <person name="Gomez Garrido J."/>
        </authorList>
    </citation>
    <scope>NUCLEOTIDE SEQUENCE</scope>
</reference>
<evidence type="ECO:0000256" key="4">
    <source>
        <dbReference type="ARBA" id="ARBA00022840"/>
    </source>
</evidence>
<dbReference type="EMBL" id="OW240924">
    <property type="protein sequence ID" value="CAH2327818.1"/>
    <property type="molecule type" value="Genomic_DNA"/>
</dbReference>
<name>A0AAD1TLS7_PELCU</name>
<keyword evidence="2" id="KW-0378">Hydrolase</keyword>
<evidence type="ECO:0000313" key="7">
    <source>
        <dbReference type="Proteomes" id="UP001295444"/>
    </source>
</evidence>
<proteinExistence type="predicted"/>
<accession>A0AAD1TLS7</accession>
<dbReference type="InterPro" id="IPR001650">
    <property type="entry name" value="Helicase_C-like"/>
</dbReference>
<dbReference type="InterPro" id="IPR027417">
    <property type="entry name" value="P-loop_NTPase"/>
</dbReference>
<dbReference type="PANTHER" id="PTHR47959:SF1">
    <property type="entry name" value="ATP-DEPENDENT RNA HELICASE DBPA"/>
    <property type="match status" value="1"/>
</dbReference>
<evidence type="ECO:0000259" key="5">
    <source>
        <dbReference type="PROSITE" id="PS51194"/>
    </source>
</evidence>
<sequence>MSCVLLTTDVAARGLDIPNVQHVLHYQVPRTSETYVHRSGRTARASSDGLSLLLIGPDDVLNFKKICRTLDKNEDLPVFPVQAKIMNGIKEQGCLGSCRTENGCHQKRDATVRERVNLARQIEKIEYFSSKAKQQNSWIQQAAEALELDLDDENLVGGKQSEQEEKEKQKMLKLIKKQLNQLLSQPIFKNVMKTKYPTQSGKLYLPALHPNPSENLEVSFLTLSRSRVKANDQGELLSVKVIQESSR</sequence>
<gene>
    <name evidence="6" type="ORF">PECUL_23A048646</name>
</gene>
<dbReference type="CDD" id="cd18787">
    <property type="entry name" value="SF2_C_DEAD"/>
    <property type="match status" value="1"/>
</dbReference>
<dbReference type="SUPFAM" id="SSF52540">
    <property type="entry name" value="P-loop containing nucleoside triphosphate hydrolases"/>
    <property type="match status" value="1"/>
</dbReference>
<organism evidence="6 7">
    <name type="scientific">Pelobates cultripes</name>
    <name type="common">Western spadefoot toad</name>
    <dbReference type="NCBI Taxonomy" id="61616"/>
    <lineage>
        <taxon>Eukaryota</taxon>
        <taxon>Metazoa</taxon>
        <taxon>Chordata</taxon>
        <taxon>Craniata</taxon>
        <taxon>Vertebrata</taxon>
        <taxon>Euteleostomi</taxon>
        <taxon>Amphibia</taxon>
        <taxon>Batrachia</taxon>
        <taxon>Anura</taxon>
        <taxon>Pelobatoidea</taxon>
        <taxon>Pelobatidae</taxon>
        <taxon>Pelobates</taxon>
    </lineage>
</organism>
<dbReference type="GO" id="GO:0005829">
    <property type="term" value="C:cytosol"/>
    <property type="evidence" value="ECO:0007669"/>
    <property type="project" value="TreeGrafter"/>
</dbReference>
<feature type="non-terminal residue" evidence="6">
    <location>
        <position position="247"/>
    </location>
</feature>
<dbReference type="Pfam" id="PF00271">
    <property type="entry name" value="Helicase_C"/>
    <property type="match status" value="1"/>
</dbReference>
<dbReference type="GO" id="GO:0005524">
    <property type="term" value="F:ATP binding"/>
    <property type="evidence" value="ECO:0007669"/>
    <property type="project" value="UniProtKB-KW"/>
</dbReference>
<evidence type="ECO:0000256" key="2">
    <source>
        <dbReference type="ARBA" id="ARBA00022801"/>
    </source>
</evidence>
<dbReference type="Gene3D" id="3.40.50.300">
    <property type="entry name" value="P-loop containing nucleotide triphosphate hydrolases"/>
    <property type="match status" value="1"/>
</dbReference>
<dbReference type="PANTHER" id="PTHR47959">
    <property type="entry name" value="ATP-DEPENDENT RNA HELICASE RHLE-RELATED"/>
    <property type="match status" value="1"/>
</dbReference>
<dbReference type="AlphaFoldDB" id="A0AAD1TLS7"/>
<dbReference type="GO" id="GO:0016787">
    <property type="term" value="F:hydrolase activity"/>
    <property type="evidence" value="ECO:0007669"/>
    <property type="project" value="UniProtKB-KW"/>
</dbReference>
<protein>
    <submittedName>
        <fullName evidence="6">ATP-dependent RNA helicase DDX24, partial</fullName>
    </submittedName>
</protein>
<keyword evidence="7" id="KW-1185">Reference proteome</keyword>
<dbReference type="PROSITE" id="PS51194">
    <property type="entry name" value="HELICASE_CTER"/>
    <property type="match status" value="1"/>
</dbReference>